<gene>
    <name evidence="1" type="ORF">C496_01391</name>
</gene>
<protein>
    <submittedName>
        <fullName evidence="1">Uncharacterized protein</fullName>
    </submittedName>
</protein>
<evidence type="ECO:0000313" key="1">
    <source>
        <dbReference type="EMBL" id="ELY46179.1"/>
    </source>
</evidence>
<evidence type="ECO:0000313" key="2">
    <source>
        <dbReference type="Proteomes" id="UP000011599"/>
    </source>
</evidence>
<accession>L9W9P2</accession>
<dbReference type="AlphaFoldDB" id="L9W9P2"/>
<sequence length="65" mass="7629">MRYIHDGKLRNRTVEPPKTFVASEPVTSARGRPDFGKLLNKIRKADTPLLIGHEQDARRWRWTDE</sequence>
<dbReference type="Proteomes" id="UP000011599">
    <property type="component" value="Unassembled WGS sequence"/>
</dbReference>
<name>L9W9P2_9EURY</name>
<dbReference type="RefSeq" id="WP_006087942.1">
    <property type="nucleotide sequence ID" value="NZ_AOHW01000004.1"/>
</dbReference>
<comment type="caution">
    <text evidence="1">The sequence shown here is derived from an EMBL/GenBank/DDBJ whole genome shotgun (WGS) entry which is preliminary data.</text>
</comment>
<keyword evidence="2" id="KW-1185">Reference proteome</keyword>
<organism evidence="1 2">
    <name type="scientific">Natronorubrum tibetense GA33</name>
    <dbReference type="NCBI Taxonomy" id="1114856"/>
    <lineage>
        <taxon>Archaea</taxon>
        <taxon>Methanobacteriati</taxon>
        <taxon>Methanobacteriota</taxon>
        <taxon>Stenosarchaea group</taxon>
        <taxon>Halobacteria</taxon>
        <taxon>Halobacteriales</taxon>
        <taxon>Natrialbaceae</taxon>
        <taxon>Natronorubrum</taxon>
    </lineage>
</organism>
<dbReference type="eggNOG" id="ENOG502N5D5">
    <property type="taxonomic scope" value="Archaea"/>
</dbReference>
<dbReference type="STRING" id="1114856.GCA_000383975_03950"/>
<reference evidence="1 2" key="1">
    <citation type="journal article" date="2014" name="PLoS Genet.">
        <title>Phylogenetically driven sequencing of extremely halophilic archaea reveals strategies for static and dynamic osmo-response.</title>
        <authorList>
            <person name="Becker E.A."/>
            <person name="Seitzer P.M."/>
            <person name="Tritt A."/>
            <person name="Larsen D."/>
            <person name="Krusor M."/>
            <person name="Yao A.I."/>
            <person name="Wu D."/>
            <person name="Madern D."/>
            <person name="Eisen J.A."/>
            <person name="Darling A.E."/>
            <person name="Facciotti M.T."/>
        </authorList>
    </citation>
    <scope>NUCLEOTIDE SEQUENCE [LARGE SCALE GENOMIC DNA]</scope>
    <source>
        <strain evidence="1 2">GA33</strain>
    </source>
</reference>
<dbReference type="OrthoDB" id="200134at2157"/>
<dbReference type="EMBL" id="AOHW01000004">
    <property type="protein sequence ID" value="ELY46179.1"/>
    <property type="molecule type" value="Genomic_DNA"/>
</dbReference>
<proteinExistence type="predicted"/>